<sequence length="269" mass="30287">MNANARTERTLPAQATHQDPGLALFAELIGLLQMHRGASLAALGGLENFHQQATALHPQIDTLLAKVAYQAIQTDPAQWQLITGEWENTRRHWRQDSALANFEIHNFLIEQCHRLLWQYVESRPQLGQSEADEFLFRDVPLHVEGLGQLRGLASYCLTQTPDAAEYQQCLPRVAQLSKQSHSSLVETQRVLIRMANQLQKASSQYPSLLPTLQARVKLTGQFLQMVQTQLDAKTDAKPQPEKLFQIGTLAIEANQKVWTLLAQKRLLAA</sequence>
<dbReference type="STRING" id="1117647.M5M_06245"/>
<organism evidence="1 2">
    <name type="scientific">Simiduia agarivorans (strain DSM 21679 / JCM 13881 / BCRC 17597 / SA1)</name>
    <dbReference type="NCBI Taxonomy" id="1117647"/>
    <lineage>
        <taxon>Bacteria</taxon>
        <taxon>Pseudomonadati</taxon>
        <taxon>Pseudomonadota</taxon>
        <taxon>Gammaproteobacteria</taxon>
        <taxon>Cellvibrionales</taxon>
        <taxon>Cellvibrionaceae</taxon>
        <taxon>Simiduia</taxon>
    </lineage>
</organism>
<evidence type="ECO:0000313" key="1">
    <source>
        <dbReference type="EMBL" id="AFU98444.2"/>
    </source>
</evidence>
<evidence type="ECO:0000313" key="2">
    <source>
        <dbReference type="Proteomes" id="UP000000466"/>
    </source>
</evidence>
<dbReference type="HOGENOM" id="CLU_1034055_0_0_6"/>
<dbReference type="AlphaFoldDB" id="K4KH60"/>
<dbReference type="EMBL" id="CP003746">
    <property type="protein sequence ID" value="AFU98444.2"/>
    <property type="molecule type" value="Genomic_DNA"/>
</dbReference>
<dbReference type="OrthoDB" id="9180266at2"/>
<protein>
    <submittedName>
        <fullName evidence="1">Uncharacterized protein</fullName>
    </submittedName>
</protein>
<name>K4KH60_SIMAS</name>
<accession>K4KH60</accession>
<reference evidence="1 2" key="1">
    <citation type="journal article" date="2013" name="Genome Announc.">
        <title>Complete genome sequence of Simiduia agarivorans SA1(T), a marine bacterium able to degrade a variety of polysaccharides.</title>
        <authorList>
            <person name="Lin S.Y."/>
            <person name="Shieh W.Y."/>
            <person name="Chen J.S."/>
            <person name="Tang S.L."/>
        </authorList>
    </citation>
    <scope>NUCLEOTIDE SEQUENCE [LARGE SCALE GENOMIC DNA]</scope>
    <source>
        <strain evidence="2">DSM 21679 / JCM 13881 / BCRC 17597 / SA1</strain>
    </source>
</reference>
<proteinExistence type="predicted"/>
<dbReference type="KEGG" id="saga:M5M_06245"/>
<gene>
    <name evidence="1" type="ordered locus">M5M_06245</name>
</gene>
<dbReference type="RefSeq" id="WP_016389262.1">
    <property type="nucleotide sequence ID" value="NC_018868.3"/>
</dbReference>
<dbReference type="Proteomes" id="UP000000466">
    <property type="component" value="Chromosome"/>
</dbReference>
<keyword evidence="2" id="KW-1185">Reference proteome</keyword>